<comment type="caution">
    <text evidence="4">The sequence shown here is derived from an EMBL/GenBank/DDBJ whole genome shotgun (WGS) entry which is preliminary data.</text>
</comment>
<dbReference type="EMBL" id="SMAI01000010">
    <property type="protein sequence ID" value="TCT03320.1"/>
    <property type="molecule type" value="Genomic_DNA"/>
</dbReference>
<name>A0A4R3LS84_9HYPH</name>
<evidence type="ECO:0000313" key="4">
    <source>
        <dbReference type="EMBL" id="TCT03320.1"/>
    </source>
</evidence>
<evidence type="ECO:0000256" key="2">
    <source>
        <dbReference type="SAM" id="SignalP"/>
    </source>
</evidence>
<evidence type="ECO:0000259" key="3">
    <source>
        <dbReference type="Pfam" id="PF06904"/>
    </source>
</evidence>
<sequence length="389" mass="40839">MRHSARSLSLRVPQPTRPAGLGAFRAGSFAAALFCLAGPASAEPVPVPAARPDAIRSAVTPTPPGAVRLANVPLPAPRPMDLGEPRTVDPGIGARVSPPAQKSEPVQAALPPQPAPQPAPEPTPAPEARRAPPAESATELPALCAALVEQKTIEMERAPPVTERPGCPLPVPVRLTAVRLADGNLVSFAPAAIMRCEAAVAVATWVREDIGPAVAALGTRLEEVKVADSYSCRPRNRKRGAKISEHGTGNAFDTYGFVLADKRVFDVKGQKMPTAFEAALKESACARFTTVLGPGSDGYHEDHVHVDLAVRRLDIRLCKWRIKLPEAPAVARVPEPKPAAGGDDAAAPEDAAAATEEAAAAERHAAEPDDVPYPPRRPASLPPRRAQRG</sequence>
<keyword evidence="5" id="KW-1185">Reference proteome</keyword>
<dbReference type="Pfam" id="PF06904">
    <property type="entry name" value="Extensin-like_C"/>
    <property type="match status" value="1"/>
</dbReference>
<feature type="region of interest" description="Disordered" evidence="1">
    <location>
        <begin position="333"/>
        <end position="389"/>
    </location>
</feature>
<dbReference type="AlphaFoldDB" id="A0A4R3LS84"/>
<accession>A0A4R3LS84</accession>
<feature type="signal peptide" evidence="2">
    <location>
        <begin position="1"/>
        <end position="42"/>
    </location>
</feature>
<feature type="compositionally biased region" description="Pro residues" evidence="1">
    <location>
        <begin position="371"/>
        <end position="381"/>
    </location>
</feature>
<keyword evidence="2" id="KW-0732">Signal</keyword>
<feature type="chain" id="PRO_5020519403" description="Extensin-like C-terminal domain-containing protein" evidence="2">
    <location>
        <begin position="43"/>
        <end position="389"/>
    </location>
</feature>
<feature type="compositionally biased region" description="Low complexity" evidence="1">
    <location>
        <begin position="333"/>
        <end position="358"/>
    </location>
</feature>
<dbReference type="Proteomes" id="UP000294664">
    <property type="component" value="Unassembled WGS sequence"/>
</dbReference>
<gene>
    <name evidence="4" type="ORF">EDC64_110185</name>
</gene>
<reference evidence="4 5" key="1">
    <citation type="submission" date="2019-03" db="EMBL/GenBank/DDBJ databases">
        <title>Genomic Encyclopedia of Type Strains, Phase IV (KMG-IV): sequencing the most valuable type-strain genomes for metagenomic binning, comparative biology and taxonomic classification.</title>
        <authorList>
            <person name="Goeker M."/>
        </authorList>
    </citation>
    <scope>NUCLEOTIDE SEQUENCE [LARGE SCALE GENOMIC DNA]</scope>
    <source>
        <strain evidence="4 5">DSM 9035</strain>
    </source>
</reference>
<dbReference type="InterPro" id="IPR009683">
    <property type="entry name" value="Extensin-like_C"/>
</dbReference>
<organism evidence="4 5">
    <name type="scientific">Aquabacter spiritensis</name>
    <dbReference type="NCBI Taxonomy" id="933073"/>
    <lineage>
        <taxon>Bacteria</taxon>
        <taxon>Pseudomonadati</taxon>
        <taxon>Pseudomonadota</taxon>
        <taxon>Alphaproteobacteria</taxon>
        <taxon>Hyphomicrobiales</taxon>
        <taxon>Xanthobacteraceae</taxon>
        <taxon>Aquabacter</taxon>
    </lineage>
</organism>
<proteinExistence type="predicted"/>
<dbReference type="OrthoDB" id="9809788at2"/>
<feature type="domain" description="Extensin-like C-terminal" evidence="3">
    <location>
        <begin position="143"/>
        <end position="319"/>
    </location>
</feature>
<evidence type="ECO:0000256" key="1">
    <source>
        <dbReference type="SAM" id="MobiDB-lite"/>
    </source>
</evidence>
<feature type="region of interest" description="Disordered" evidence="1">
    <location>
        <begin position="56"/>
        <end position="137"/>
    </location>
</feature>
<evidence type="ECO:0000313" key="5">
    <source>
        <dbReference type="Proteomes" id="UP000294664"/>
    </source>
</evidence>
<protein>
    <recommendedName>
        <fullName evidence="3">Extensin-like C-terminal domain-containing protein</fullName>
    </recommendedName>
</protein>
<feature type="compositionally biased region" description="Pro residues" evidence="1">
    <location>
        <begin position="111"/>
        <end position="125"/>
    </location>
</feature>